<dbReference type="AlphaFoldDB" id="A0A2Z4FNR8"/>
<keyword evidence="4" id="KW-0274">FAD</keyword>
<dbReference type="InterPro" id="IPR036188">
    <property type="entry name" value="FAD/NAD-bd_sf"/>
</dbReference>
<comment type="catalytic activity">
    <reaction evidence="7">
        <text>a quinone + NADH + H(+) = a quinol + NAD(+)</text>
        <dbReference type="Rhea" id="RHEA:46160"/>
        <dbReference type="ChEBI" id="CHEBI:15378"/>
        <dbReference type="ChEBI" id="CHEBI:24646"/>
        <dbReference type="ChEBI" id="CHEBI:57540"/>
        <dbReference type="ChEBI" id="CHEBI:57945"/>
        <dbReference type="ChEBI" id="CHEBI:132124"/>
        <dbReference type="EC" id="1.6.5.9"/>
    </reaction>
</comment>
<reference evidence="10 11" key="1">
    <citation type="submission" date="2018-06" db="EMBL/GenBank/DDBJ databases">
        <title>Lujinxingia sediminis gen. nov. sp. nov., a new facultative anaerobic member of the class Deltaproteobacteria, and proposal of Lujinxingaceae fam. nov.</title>
        <authorList>
            <person name="Guo L.-Y."/>
            <person name="Li C.-M."/>
            <person name="Wang S."/>
            <person name="Du Z.-J."/>
        </authorList>
    </citation>
    <scope>NUCLEOTIDE SEQUENCE [LARGE SCALE GENOMIC DNA]</scope>
    <source>
        <strain evidence="10 11">FA350</strain>
    </source>
</reference>
<keyword evidence="11" id="KW-1185">Reference proteome</keyword>
<dbReference type="PANTHER" id="PTHR43706">
    <property type="entry name" value="NADH DEHYDROGENASE"/>
    <property type="match status" value="1"/>
</dbReference>
<comment type="similarity">
    <text evidence="1">Belongs to the NADH dehydrogenase family.</text>
</comment>
<evidence type="ECO:0000256" key="9">
    <source>
        <dbReference type="SAM" id="Phobius"/>
    </source>
</evidence>
<dbReference type="OrthoDB" id="9781621at2"/>
<dbReference type="InterPro" id="IPR045024">
    <property type="entry name" value="NDH-2"/>
</dbReference>
<protein>
    <recommendedName>
        <fullName evidence="2">NADH:ubiquinone reductase (non-electrogenic)</fullName>
        <ecNumber evidence="2">1.6.5.9</ecNumber>
    </recommendedName>
</protein>
<dbReference type="Proteomes" id="UP000249799">
    <property type="component" value="Chromosome"/>
</dbReference>
<keyword evidence="6" id="KW-0520">NAD</keyword>
<evidence type="ECO:0000313" key="10">
    <source>
        <dbReference type="EMBL" id="AWV90520.1"/>
    </source>
</evidence>
<keyword evidence="9" id="KW-1133">Transmembrane helix</keyword>
<dbReference type="PRINTS" id="PR00368">
    <property type="entry name" value="FADPNR"/>
</dbReference>
<evidence type="ECO:0000256" key="2">
    <source>
        <dbReference type="ARBA" id="ARBA00012637"/>
    </source>
</evidence>
<evidence type="ECO:0000256" key="8">
    <source>
        <dbReference type="SAM" id="MobiDB-lite"/>
    </source>
</evidence>
<proteinExistence type="inferred from homology"/>
<organism evidence="10 11">
    <name type="scientific">Bradymonas sediminis</name>
    <dbReference type="NCBI Taxonomy" id="1548548"/>
    <lineage>
        <taxon>Bacteria</taxon>
        <taxon>Deltaproteobacteria</taxon>
        <taxon>Bradymonadales</taxon>
        <taxon>Bradymonadaceae</taxon>
        <taxon>Bradymonas</taxon>
    </lineage>
</organism>
<dbReference type="SUPFAM" id="SSF51905">
    <property type="entry name" value="FAD/NAD(P)-binding domain"/>
    <property type="match status" value="1"/>
</dbReference>
<dbReference type="RefSeq" id="WP_111336010.1">
    <property type="nucleotide sequence ID" value="NZ_CP030032.1"/>
</dbReference>
<feature type="transmembrane region" description="Helical" evidence="9">
    <location>
        <begin position="387"/>
        <end position="404"/>
    </location>
</feature>
<dbReference type="InterPro" id="IPR023753">
    <property type="entry name" value="FAD/NAD-binding_dom"/>
</dbReference>
<gene>
    <name evidence="10" type="ORF">DN745_14765</name>
</gene>
<keyword evidence="3" id="KW-0285">Flavoprotein</keyword>
<evidence type="ECO:0000256" key="6">
    <source>
        <dbReference type="ARBA" id="ARBA00023027"/>
    </source>
</evidence>
<evidence type="ECO:0000256" key="5">
    <source>
        <dbReference type="ARBA" id="ARBA00023002"/>
    </source>
</evidence>
<evidence type="ECO:0000256" key="1">
    <source>
        <dbReference type="ARBA" id="ARBA00005272"/>
    </source>
</evidence>
<dbReference type="KEGG" id="bsed:DN745_14765"/>
<keyword evidence="9" id="KW-0472">Membrane</keyword>
<feature type="region of interest" description="Disordered" evidence="8">
    <location>
        <begin position="1"/>
        <end position="20"/>
    </location>
</feature>
<keyword evidence="5" id="KW-0560">Oxidoreductase</keyword>
<name>A0A2Z4FNR8_9DELT</name>
<dbReference type="PANTHER" id="PTHR43706:SF47">
    <property type="entry name" value="EXTERNAL NADH-UBIQUINONE OXIDOREDUCTASE 1, MITOCHONDRIAL-RELATED"/>
    <property type="match status" value="1"/>
</dbReference>
<evidence type="ECO:0000256" key="7">
    <source>
        <dbReference type="ARBA" id="ARBA00047599"/>
    </source>
</evidence>
<dbReference type="Pfam" id="PF07992">
    <property type="entry name" value="Pyr_redox_2"/>
    <property type="match status" value="1"/>
</dbReference>
<dbReference type="Gene3D" id="3.50.50.100">
    <property type="match status" value="1"/>
</dbReference>
<feature type="compositionally biased region" description="Polar residues" evidence="8">
    <location>
        <begin position="1"/>
        <end position="13"/>
    </location>
</feature>
<evidence type="ECO:0000256" key="4">
    <source>
        <dbReference type="ARBA" id="ARBA00022827"/>
    </source>
</evidence>
<dbReference type="EMBL" id="CP030032">
    <property type="protein sequence ID" value="AWV90520.1"/>
    <property type="molecule type" value="Genomic_DNA"/>
</dbReference>
<dbReference type="GO" id="GO:0050136">
    <property type="term" value="F:NADH dehydrogenase (quinone) (non-electrogenic) activity"/>
    <property type="evidence" value="ECO:0007669"/>
    <property type="project" value="UniProtKB-EC"/>
</dbReference>
<keyword evidence="9" id="KW-0812">Transmembrane</keyword>
<dbReference type="PRINTS" id="PR00411">
    <property type="entry name" value="PNDRDTASEI"/>
</dbReference>
<evidence type="ECO:0000313" key="11">
    <source>
        <dbReference type="Proteomes" id="UP000249799"/>
    </source>
</evidence>
<evidence type="ECO:0000256" key="3">
    <source>
        <dbReference type="ARBA" id="ARBA00022630"/>
    </source>
</evidence>
<sequence>MRATSETHSSNAIATPEPKRSRPRAVILGAGFAGLNAARQLRNSAVDVVVIDRNNYHLFQPLLYQVATAGLNASEICQPIRGLLGKYTNIRVLMAQVESVDRANKRVILENDALEYDYLLVATGAQVKFFGPPSWRENSTGLKTVEDALTLRRKILSAFEAAEQSKDPEVIRQLLTFVVIGGGSTGVEMAGAIREIAAEVMNRDFRNVNSRDARVILIDALPHILSSYPEDLIDKATKELERRSIEVLTGERVTDIDANSVRVGERVIPTRTVVWAAGVEPSPLLKSLDTELDATGRAVVDADLSLPGSDCEFVLGDAAHFDHGLDAALPGLAPVAIQQGRYVAKLLKRRVAGKTYEPFEYFDKGQMSTIGRAAAIVEFGRIRTVGFFAWLLWLFIHLLYLVGFKNRVIVLVEWTYSYLAFKRGSRIIIGALPEPAPSPTVKALPESTPEVILAPPLERAPTNTRPST</sequence>
<dbReference type="EC" id="1.6.5.9" evidence="2"/>
<accession>A0A2Z4FNR8</accession>